<keyword evidence="3" id="KW-1185">Reference proteome</keyword>
<gene>
    <name evidence="2" type="ORF">OEA41_009617</name>
</gene>
<dbReference type="Proteomes" id="UP001276659">
    <property type="component" value="Unassembled WGS sequence"/>
</dbReference>
<accession>A0AAE0DI65</accession>
<feature type="transmembrane region" description="Helical" evidence="1">
    <location>
        <begin position="96"/>
        <end position="114"/>
    </location>
</feature>
<feature type="transmembrane region" description="Helical" evidence="1">
    <location>
        <begin position="134"/>
        <end position="154"/>
    </location>
</feature>
<evidence type="ECO:0000256" key="1">
    <source>
        <dbReference type="SAM" id="Phobius"/>
    </source>
</evidence>
<evidence type="ECO:0000313" key="3">
    <source>
        <dbReference type="Proteomes" id="UP001276659"/>
    </source>
</evidence>
<feature type="transmembrane region" description="Helical" evidence="1">
    <location>
        <begin position="187"/>
        <end position="209"/>
    </location>
</feature>
<proteinExistence type="predicted"/>
<feature type="transmembrane region" description="Helical" evidence="1">
    <location>
        <begin position="161"/>
        <end position="181"/>
    </location>
</feature>
<reference evidence="2" key="1">
    <citation type="submission" date="2022-11" db="EMBL/GenBank/DDBJ databases">
        <title>Chromosomal genome sequence assembly and mating type (MAT) locus characterization of the leprose asexual lichenized fungus Lepraria neglecta (Nyl.) Erichsen.</title>
        <authorList>
            <person name="Allen J.L."/>
            <person name="Pfeffer B."/>
        </authorList>
    </citation>
    <scope>NUCLEOTIDE SEQUENCE</scope>
    <source>
        <strain evidence="2">Allen 5258</strain>
    </source>
</reference>
<keyword evidence="1" id="KW-0812">Transmembrane</keyword>
<organism evidence="2 3">
    <name type="scientific">Lepraria neglecta</name>
    <dbReference type="NCBI Taxonomy" id="209136"/>
    <lineage>
        <taxon>Eukaryota</taxon>
        <taxon>Fungi</taxon>
        <taxon>Dikarya</taxon>
        <taxon>Ascomycota</taxon>
        <taxon>Pezizomycotina</taxon>
        <taxon>Lecanoromycetes</taxon>
        <taxon>OSLEUM clade</taxon>
        <taxon>Lecanoromycetidae</taxon>
        <taxon>Lecanorales</taxon>
        <taxon>Lecanorineae</taxon>
        <taxon>Stereocaulaceae</taxon>
        <taxon>Lepraria</taxon>
    </lineage>
</organism>
<dbReference type="EMBL" id="JASNWA010000009">
    <property type="protein sequence ID" value="KAK3170230.1"/>
    <property type="molecule type" value="Genomic_DNA"/>
</dbReference>
<comment type="caution">
    <text evidence="2">The sequence shown here is derived from an EMBL/GenBank/DDBJ whole genome shotgun (WGS) entry which is preliminary data.</text>
</comment>
<feature type="transmembrane region" description="Helical" evidence="1">
    <location>
        <begin position="216"/>
        <end position="236"/>
    </location>
</feature>
<keyword evidence="1" id="KW-0472">Membrane</keyword>
<sequence>MSKFVADPVDPQYYEKYKKGSVGFGLAARTLNMATIIVDGVLDLAEWKGDIGAAPTFKGIKKPLNTMHTGGAKMVKFTDKHKDIIKAKVWKVMKHTADIFSVLLRTGQLIYLAVAAANDDKVKDEYFTTANANAAAYASFKIINTAILITAFVVRFKTDIGANIIAVFGSFCDIVVSDLIVEDAVILGGNMTGDTVLLVGGLALCHIAAKKAKDPYVLAFMGICNVLDFSCVGAVLGTSKLPVVLVGGVWLTCGDL</sequence>
<evidence type="ECO:0000313" key="2">
    <source>
        <dbReference type="EMBL" id="KAK3170230.1"/>
    </source>
</evidence>
<dbReference type="AlphaFoldDB" id="A0AAE0DI65"/>
<keyword evidence="1" id="KW-1133">Transmembrane helix</keyword>
<protein>
    <submittedName>
        <fullName evidence="2">Uncharacterized protein</fullName>
    </submittedName>
</protein>
<name>A0AAE0DI65_9LECA</name>